<comment type="caution">
    <text evidence="2">The sequence shown here is derived from an EMBL/GenBank/DDBJ whole genome shotgun (WGS) entry which is preliminary data.</text>
</comment>
<organism evidence="2 3">
    <name type="scientific">Teratosphaeria destructans</name>
    <dbReference type="NCBI Taxonomy" id="418781"/>
    <lineage>
        <taxon>Eukaryota</taxon>
        <taxon>Fungi</taxon>
        <taxon>Dikarya</taxon>
        <taxon>Ascomycota</taxon>
        <taxon>Pezizomycotina</taxon>
        <taxon>Dothideomycetes</taxon>
        <taxon>Dothideomycetidae</taxon>
        <taxon>Mycosphaerellales</taxon>
        <taxon>Teratosphaeriaceae</taxon>
        <taxon>Teratosphaeria</taxon>
    </lineage>
</organism>
<keyword evidence="3" id="KW-1185">Reference proteome</keyword>
<evidence type="ECO:0000313" key="3">
    <source>
        <dbReference type="Proteomes" id="UP001138500"/>
    </source>
</evidence>
<protein>
    <submittedName>
        <fullName evidence="2">Uncharacterized protein</fullName>
    </submittedName>
</protein>
<keyword evidence="1" id="KW-0732">Signal</keyword>
<dbReference type="PANTHER" id="PTHR40616">
    <property type="entry name" value="LINALOOL DEHYDRATASE_ISOMERASE DOMAIN-CONTAINING PROTEIN"/>
    <property type="match status" value="1"/>
</dbReference>
<dbReference type="PANTHER" id="PTHR40616:SF1">
    <property type="entry name" value="LINALOOL DEHYDRATASE_ISOMERASE DOMAIN-CONTAINING PROTEIN"/>
    <property type="match status" value="1"/>
</dbReference>
<name>A0A9W7SY15_9PEZI</name>
<evidence type="ECO:0000313" key="2">
    <source>
        <dbReference type="EMBL" id="KAH9841311.1"/>
    </source>
</evidence>
<accession>A0A9W7SY15</accession>
<dbReference type="EMBL" id="RIBY02000491">
    <property type="protein sequence ID" value="KAH9841311.1"/>
    <property type="molecule type" value="Genomic_DNA"/>
</dbReference>
<reference evidence="2 3" key="2">
    <citation type="journal article" date="2021" name="Curr. Genet.">
        <title>Genetic response to nitrogen starvation in the aggressive Eucalyptus foliar pathogen Teratosphaeria destructans.</title>
        <authorList>
            <person name="Havenga M."/>
            <person name="Wingfield B.D."/>
            <person name="Wingfield M.J."/>
            <person name="Dreyer L.L."/>
            <person name="Roets F."/>
            <person name="Aylward J."/>
        </authorList>
    </citation>
    <scope>NUCLEOTIDE SEQUENCE [LARGE SCALE GENOMIC DNA]</scope>
    <source>
        <strain evidence="2">CMW44962</strain>
    </source>
</reference>
<dbReference type="AlphaFoldDB" id="A0A9W7SY15"/>
<feature type="signal peptide" evidence="1">
    <location>
        <begin position="1"/>
        <end position="29"/>
    </location>
</feature>
<feature type="chain" id="PRO_5040996164" evidence="1">
    <location>
        <begin position="30"/>
        <end position="560"/>
    </location>
</feature>
<dbReference type="Proteomes" id="UP001138500">
    <property type="component" value="Unassembled WGS sequence"/>
</dbReference>
<sequence>MHNWHHTHTMKTMTGLSLASALLASSISAHVHCPNSFSENACSLFTDSMAYLDYWWDPVAGYVFDESDQNGMNALRHETRTSVWYAVGLLARNEGDDVANAQRVLTQVIQGQYKDESEQWFGTYTQEPEEPMVGAPDYAPQIYQSWDPNWRGFIGTSLIIALEEYSHLLSSEIQELVLDSLVNNTIGDSWRVGGADGDNLYPCYSNPSIMRAFVASWTGRRLSITNTTLAGEKYAAEFVALFNNTNTLPEFNSPTYFGVSLYGLTLWYKYMPVDSILKQNARRMIQATYESVGELWHPGMRNIAGPWDRSYGWDMNKYFAVMAAWLWLFIEKERAGVFDRIGIMSHHSDFAFGPLIAILAETHAEMVPEAVKERLSAFQGEHIYTAQAYSPPYDYAYRNYTTWISENVTIGAVSFDQDVVGGSSVSPGSWTPAAVQWYTGDPLDVGFIVNYPTETAIEAKVSPGTLNLTYPYGNSSSIFSLLLSPPSLKANTRTVSSWADVEALDVKVTTSPAMSMNLTFAGHYGGAESLFHDFEYYNFTYTMPMNVSGQPSIQLEVQLR</sequence>
<proteinExistence type="predicted"/>
<gene>
    <name evidence="2" type="ORF">Tdes44962_MAKER07760</name>
</gene>
<dbReference type="OrthoDB" id="2580323at2759"/>
<reference evidence="2 3" key="1">
    <citation type="journal article" date="2018" name="IMA Fungus">
        <title>IMA Genome-F 10: Nine draft genome sequences of Claviceps purpurea s.lat., including C. arundinis, C. humidiphila, and C. cf. spartinae, pseudomolecules for the pitch canker pathogen Fusarium circinatum, draft genome of Davidsoniella eucalypti, Grosmannia galeiformis, Quambalaria eucalypti, and Teratosphaeria destructans.</title>
        <authorList>
            <person name="Wingfield B.D."/>
            <person name="Liu M."/>
            <person name="Nguyen H.D."/>
            <person name="Lane F.A."/>
            <person name="Morgan S.W."/>
            <person name="De Vos L."/>
            <person name="Wilken P.M."/>
            <person name="Duong T.A."/>
            <person name="Aylward J."/>
            <person name="Coetzee M.P."/>
            <person name="Dadej K."/>
            <person name="De Beer Z.W."/>
            <person name="Findlay W."/>
            <person name="Havenga M."/>
            <person name="Kolarik M."/>
            <person name="Menzies J.G."/>
            <person name="Naidoo K."/>
            <person name="Pochopski O."/>
            <person name="Shoukouhi P."/>
            <person name="Santana Q.C."/>
            <person name="Seifert K.A."/>
            <person name="Soal N."/>
            <person name="Steenkamp E.T."/>
            <person name="Tatham C.T."/>
            <person name="van der Nest M.A."/>
            <person name="Wingfield M.J."/>
        </authorList>
    </citation>
    <scope>NUCLEOTIDE SEQUENCE [LARGE SCALE GENOMIC DNA]</scope>
    <source>
        <strain evidence="2">CMW44962</strain>
    </source>
</reference>
<evidence type="ECO:0000256" key="1">
    <source>
        <dbReference type="SAM" id="SignalP"/>
    </source>
</evidence>